<comment type="similarity">
    <text evidence="1 2">Belongs to the small heat shock protein (HSP20) family.</text>
</comment>
<evidence type="ECO:0000259" key="4">
    <source>
        <dbReference type="PROSITE" id="PS01031"/>
    </source>
</evidence>
<feature type="compositionally biased region" description="Low complexity" evidence="3">
    <location>
        <begin position="1"/>
        <end position="18"/>
    </location>
</feature>
<dbReference type="AlphaFoldDB" id="A0AAJ7WL81"/>
<dbReference type="InterPro" id="IPR002068">
    <property type="entry name" value="A-crystallin/Hsp20_dom"/>
</dbReference>
<keyword evidence="6" id="KW-0346">Stress response</keyword>
<keyword evidence="5" id="KW-1185">Reference proteome</keyword>
<evidence type="ECO:0000313" key="6">
    <source>
        <dbReference type="RefSeq" id="XP_032800663.1"/>
    </source>
</evidence>
<evidence type="ECO:0000256" key="3">
    <source>
        <dbReference type="SAM" id="MobiDB-lite"/>
    </source>
</evidence>
<dbReference type="InterPro" id="IPR008978">
    <property type="entry name" value="HSP20-like_chaperone"/>
</dbReference>
<name>A0AAJ7WL81_PETMA</name>
<dbReference type="PANTHER" id="PTHR46907">
    <property type="entry name" value="HEAT SHOCK PROTEIN BETA-7-RELATED"/>
    <property type="match status" value="1"/>
</dbReference>
<dbReference type="Proteomes" id="UP001318040">
    <property type="component" value="Unplaced"/>
</dbReference>
<accession>A0AAJ7WL81</accession>
<reference evidence="6" key="1">
    <citation type="submission" date="2025-08" db="UniProtKB">
        <authorList>
            <consortium name="RefSeq"/>
        </authorList>
    </citation>
    <scope>IDENTIFICATION</scope>
    <source>
        <tissue evidence="6">Sperm</tissue>
    </source>
</reference>
<dbReference type="PROSITE" id="PS01031">
    <property type="entry name" value="SHSP"/>
    <property type="match status" value="1"/>
</dbReference>
<gene>
    <name evidence="6" type="primary">HSPB7</name>
</gene>
<dbReference type="Pfam" id="PF00011">
    <property type="entry name" value="HSP20"/>
    <property type="match status" value="1"/>
</dbReference>
<evidence type="ECO:0000256" key="2">
    <source>
        <dbReference type="RuleBase" id="RU003616"/>
    </source>
</evidence>
<dbReference type="GeneID" id="116937618"/>
<protein>
    <submittedName>
        <fullName evidence="6">Heat shock protein beta-7 isoform X2</fullName>
    </submittedName>
</protein>
<evidence type="ECO:0000256" key="1">
    <source>
        <dbReference type="PROSITE-ProRule" id="PRU00285"/>
    </source>
</evidence>
<evidence type="ECO:0000313" key="5">
    <source>
        <dbReference type="Proteomes" id="UP001318040"/>
    </source>
</evidence>
<dbReference type="PANTHER" id="PTHR46907:SF1">
    <property type="entry name" value="HEAT SHOCK PROTEIN FAMILY B (SMALL) MEMBER 7"/>
    <property type="match status" value="1"/>
</dbReference>
<sequence>MSKWSSNSSTSSTSSTSTFRSERNLVQRGSTAGGRLLIASDGGAPFSLLGESNQPLMGGVSMPVRLVGENYEVSVQVGDGFTPEDIVVTSSSLVTEVHAERLADDGRVSASFHHRVRLPEDADPTSLGAALGPGGALTLTVRRRAAGALGATPAAFRTQVTI</sequence>
<feature type="domain" description="SHSP" evidence="4">
    <location>
        <begin position="51"/>
        <end position="162"/>
    </location>
</feature>
<dbReference type="CTD" id="27129"/>
<organism evidence="5 6">
    <name type="scientific">Petromyzon marinus</name>
    <name type="common">Sea lamprey</name>
    <dbReference type="NCBI Taxonomy" id="7757"/>
    <lineage>
        <taxon>Eukaryota</taxon>
        <taxon>Metazoa</taxon>
        <taxon>Chordata</taxon>
        <taxon>Craniata</taxon>
        <taxon>Vertebrata</taxon>
        <taxon>Cyclostomata</taxon>
        <taxon>Hyperoartia</taxon>
        <taxon>Petromyzontiformes</taxon>
        <taxon>Petromyzontidae</taxon>
        <taxon>Petromyzon</taxon>
    </lineage>
</organism>
<feature type="region of interest" description="Disordered" evidence="3">
    <location>
        <begin position="1"/>
        <end position="26"/>
    </location>
</feature>
<dbReference type="RefSeq" id="XP_032800663.1">
    <property type="nucleotide sequence ID" value="XM_032944772.1"/>
</dbReference>
<dbReference type="Gene3D" id="2.60.40.790">
    <property type="match status" value="1"/>
</dbReference>
<dbReference type="SUPFAM" id="SSF49764">
    <property type="entry name" value="HSP20-like chaperones"/>
    <property type="match status" value="1"/>
</dbReference>
<proteinExistence type="inferred from homology"/>